<evidence type="ECO:0000256" key="1">
    <source>
        <dbReference type="SAM" id="Phobius"/>
    </source>
</evidence>
<keyword evidence="2" id="KW-1185">Reference proteome</keyword>
<reference evidence="3" key="1">
    <citation type="submission" date="2022-11" db="UniProtKB">
        <authorList>
            <consortium name="WormBaseParasite"/>
        </authorList>
    </citation>
    <scope>IDENTIFICATION</scope>
</reference>
<keyword evidence="1" id="KW-0472">Membrane</keyword>
<sequence>MQARQALMNAVIGGNALGSHCNAIYFHRPNLPHDFVRLRYRLGMGIHTALTMLAGHVVSLNVLMFEAATGQL</sequence>
<proteinExistence type="predicted"/>
<protein>
    <submittedName>
        <fullName evidence="3">Uncharacterized protein</fullName>
    </submittedName>
</protein>
<dbReference type="WBParaSite" id="Gr19_v10_g11664.t1">
    <property type="protein sequence ID" value="Gr19_v10_g11664.t1"/>
    <property type="gene ID" value="Gr19_v10_g11664"/>
</dbReference>
<keyword evidence="1" id="KW-0812">Transmembrane</keyword>
<organism evidence="2 3">
    <name type="scientific">Globodera rostochiensis</name>
    <name type="common">Golden nematode worm</name>
    <name type="synonym">Heterodera rostochiensis</name>
    <dbReference type="NCBI Taxonomy" id="31243"/>
    <lineage>
        <taxon>Eukaryota</taxon>
        <taxon>Metazoa</taxon>
        <taxon>Ecdysozoa</taxon>
        <taxon>Nematoda</taxon>
        <taxon>Chromadorea</taxon>
        <taxon>Rhabditida</taxon>
        <taxon>Tylenchina</taxon>
        <taxon>Tylenchomorpha</taxon>
        <taxon>Tylenchoidea</taxon>
        <taxon>Heteroderidae</taxon>
        <taxon>Heteroderinae</taxon>
        <taxon>Globodera</taxon>
    </lineage>
</organism>
<accession>A0A914GVV0</accession>
<dbReference type="AlphaFoldDB" id="A0A914GVV0"/>
<name>A0A914GVV0_GLORO</name>
<feature type="transmembrane region" description="Helical" evidence="1">
    <location>
        <begin position="46"/>
        <end position="65"/>
    </location>
</feature>
<evidence type="ECO:0000313" key="3">
    <source>
        <dbReference type="WBParaSite" id="Gr19_v10_g11664.t1"/>
    </source>
</evidence>
<evidence type="ECO:0000313" key="2">
    <source>
        <dbReference type="Proteomes" id="UP000887572"/>
    </source>
</evidence>
<dbReference type="Proteomes" id="UP000887572">
    <property type="component" value="Unplaced"/>
</dbReference>
<keyword evidence="1" id="KW-1133">Transmembrane helix</keyword>